<name>A0A4P7QIU2_9CORY</name>
<dbReference type="GO" id="GO:0050100">
    <property type="term" value="F:methylitaconate delta-isomerase activity"/>
    <property type="evidence" value="ECO:0007669"/>
    <property type="project" value="UniProtKB-EC"/>
</dbReference>
<dbReference type="EMBL" id="CP039247">
    <property type="protein sequence ID" value="QCB28747.1"/>
    <property type="molecule type" value="Genomic_DNA"/>
</dbReference>
<dbReference type="OrthoDB" id="9779763at2"/>
<dbReference type="PANTHER" id="PTHR43709">
    <property type="entry name" value="ACONITATE ISOMERASE-RELATED"/>
    <property type="match status" value="1"/>
</dbReference>
<dbReference type="Pfam" id="PF04303">
    <property type="entry name" value="PrpF"/>
    <property type="match status" value="1"/>
</dbReference>
<keyword evidence="4" id="KW-1185">Reference proteome</keyword>
<evidence type="ECO:0000256" key="1">
    <source>
        <dbReference type="ARBA" id="ARBA00007673"/>
    </source>
</evidence>
<dbReference type="AlphaFoldDB" id="A0A4P7QIU2"/>
<protein>
    <submittedName>
        <fullName evidence="3">3-methylitaconate isomerase</fullName>
        <ecNumber evidence="3">5.3.3.6</ecNumber>
    </submittedName>
</protein>
<evidence type="ECO:0000313" key="4">
    <source>
        <dbReference type="Proteomes" id="UP000296352"/>
    </source>
</evidence>
<sequence>MTSTWIDCCFIRGGTSKGIFFSASALPKEWDAAFCSAMGSPDPYERQLNGMGGGISSLSKVMVVDSTSRQGFDLEYTFGQVDVTSATVDYAGNCGNLSAGVVPFALESGLITAPDGPAEFRLFNTNTGKAVAVRLNVENGRARTTGDTVLSGVAGTGDAIELAYPNPAGSRTAGLLPTGNRVDTIAGIEATLIDATLPLVIVRAADVGLAGTESPTEIDALTQTLTQLEDIRRAGAVAMGMCEAPGEAPAVVPKIALVAPAAESTLLDGTTMSADDVDFMVRVISMGKCHKASPATGAMCLAAAAAVPGTLVSELVDTAGDVNIGTPSGFVTAAASYADGHLEETSLMRTARVLMRGQVAVEIEE</sequence>
<evidence type="ECO:0000256" key="2">
    <source>
        <dbReference type="ARBA" id="ARBA00023235"/>
    </source>
</evidence>
<dbReference type="RefSeq" id="WP_136141447.1">
    <property type="nucleotide sequence ID" value="NZ_CP039247.1"/>
</dbReference>
<dbReference type="SUPFAM" id="SSF54506">
    <property type="entry name" value="Diaminopimelate epimerase-like"/>
    <property type="match status" value="2"/>
</dbReference>
<dbReference type="EC" id="5.3.3.6" evidence="3"/>
<comment type="similarity">
    <text evidence="1">Belongs to the PrpF family.</text>
</comment>
<proteinExistence type="inferred from homology"/>
<dbReference type="KEGG" id="cee:CENDO_07365"/>
<dbReference type="Gene3D" id="3.10.310.10">
    <property type="entry name" value="Diaminopimelate Epimerase, Chain A, domain 1"/>
    <property type="match status" value="2"/>
</dbReference>
<organism evidence="3 4">
    <name type="scientific">Corynebacterium endometrii</name>
    <dbReference type="NCBI Taxonomy" id="2488819"/>
    <lineage>
        <taxon>Bacteria</taxon>
        <taxon>Bacillati</taxon>
        <taxon>Actinomycetota</taxon>
        <taxon>Actinomycetes</taxon>
        <taxon>Mycobacteriales</taxon>
        <taxon>Corynebacteriaceae</taxon>
        <taxon>Corynebacterium</taxon>
    </lineage>
</organism>
<reference evidence="3 4" key="1">
    <citation type="submission" date="2019-04" db="EMBL/GenBank/DDBJ databases">
        <title>Corynebacterium endometrii sp. nov., isolated from the uterus of a cow with endometritis.</title>
        <authorList>
            <person name="Ballas P."/>
            <person name="Ruckert C."/>
            <person name="Wagener K."/>
            <person name="Drillich M."/>
            <person name="Kaempfer P."/>
            <person name="Busse H.-J."/>
            <person name="Ehling-Schulz M."/>
        </authorList>
    </citation>
    <scope>NUCLEOTIDE SEQUENCE [LARGE SCALE GENOMIC DNA]</scope>
    <source>
        <strain evidence="3 4">LMM-1653</strain>
    </source>
</reference>
<keyword evidence="2 3" id="KW-0413">Isomerase</keyword>
<gene>
    <name evidence="3" type="primary">mii</name>
    <name evidence="3" type="ORF">CENDO_07365</name>
</gene>
<dbReference type="PANTHER" id="PTHR43709:SF2">
    <property type="entry name" value="DUF453 DOMAIN PROTEIN (AFU_ORTHOLOGUE AFUA_6G00360)"/>
    <property type="match status" value="1"/>
</dbReference>
<accession>A0A4P7QIU2</accession>
<dbReference type="Proteomes" id="UP000296352">
    <property type="component" value="Chromosome"/>
</dbReference>
<evidence type="ECO:0000313" key="3">
    <source>
        <dbReference type="EMBL" id="QCB28747.1"/>
    </source>
</evidence>
<dbReference type="InterPro" id="IPR007400">
    <property type="entry name" value="PrpF-like"/>
</dbReference>